<feature type="transmembrane region" description="Helical" evidence="1">
    <location>
        <begin position="50"/>
        <end position="73"/>
    </location>
</feature>
<keyword evidence="1" id="KW-0812">Transmembrane</keyword>
<evidence type="ECO:0000313" key="2">
    <source>
        <dbReference type="EMBL" id="MBU5675502.1"/>
    </source>
</evidence>
<feature type="transmembrane region" description="Helical" evidence="1">
    <location>
        <begin position="16"/>
        <end position="38"/>
    </location>
</feature>
<dbReference type="RefSeq" id="WP_216414977.1">
    <property type="nucleotide sequence ID" value="NZ_JAHLQK010000001.1"/>
</dbReference>
<organism evidence="2 3">
    <name type="scientific">Alkaliphilus flagellatus</name>
    <dbReference type="NCBI Taxonomy" id="2841507"/>
    <lineage>
        <taxon>Bacteria</taxon>
        <taxon>Bacillati</taxon>
        <taxon>Bacillota</taxon>
        <taxon>Clostridia</taxon>
        <taxon>Peptostreptococcales</taxon>
        <taxon>Natronincolaceae</taxon>
        <taxon>Alkaliphilus</taxon>
    </lineage>
</organism>
<accession>A0ABS6FZ28</accession>
<reference evidence="2 3" key="1">
    <citation type="submission" date="2021-06" db="EMBL/GenBank/DDBJ databases">
        <authorList>
            <person name="Sun Q."/>
            <person name="Li D."/>
        </authorList>
    </citation>
    <scope>NUCLEOTIDE SEQUENCE [LARGE SCALE GENOMIC DNA]</scope>
    <source>
        <strain evidence="2 3">MSJ-5</strain>
    </source>
</reference>
<dbReference type="PANTHER" id="PTHR37305">
    <property type="entry name" value="INTEGRAL MEMBRANE PROTEIN-RELATED"/>
    <property type="match status" value="1"/>
</dbReference>
<keyword evidence="3" id="KW-1185">Reference proteome</keyword>
<feature type="transmembrane region" description="Helical" evidence="1">
    <location>
        <begin position="140"/>
        <end position="165"/>
    </location>
</feature>
<keyword evidence="1" id="KW-0472">Membrane</keyword>
<gene>
    <name evidence="2" type="ORF">KQI88_03625</name>
</gene>
<keyword evidence="1" id="KW-1133">Transmembrane helix</keyword>
<proteinExistence type="predicted"/>
<evidence type="ECO:0000313" key="3">
    <source>
        <dbReference type="Proteomes" id="UP000779508"/>
    </source>
</evidence>
<feature type="transmembrane region" description="Helical" evidence="1">
    <location>
        <begin position="172"/>
        <end position="193"/>
    </location>
</feature>
<evidence type="ECO:0000256" key="1">
    <source>
        <dbReference type="SAM" id="Phobius"/>
    </source>
</evidence>
<sequence>MLNYIKAELYRNFNRLYYWSFVVIISGLGLLLNILMKATSVNANMDLSELMYIGIQSINLPLFLVLMMIDIVTSEENKNLTLKNAVSFGIPRNRIVLSKIIATVVLSTIAAFIILTVFLGSGAMLFGLGKDFSIDIVKDFSLRLLVALPLWIGGISVGTFLGIVFKNNTISSFVYFGVFSMTGNIISLLSVIVSPKLMNINKFLITTNLSNIKADTVASNTLGFATLVGIGFTVVFTILSMLYFNKKEIK</sequence>
<dbReference type="EMBL" id="JAHLQK010000001">
    <property type="protein sequence ID" value="MBU5675502.1"/>
    <property type="molecule type" value="Genomic_DNA"/>
</dbReference>
<comment type="caution">
    <text evidence="2">The sequence shown here is derived from an EMBL/GenBank/DDBJ whole genome shotgun (WGS) entry which is preliminary data.</text>
</comment>
<name>A0ABS6FZ28_9FIRM</name>
<feature type="transmembrane region" description="Helical" evidence="1">
    <location>
        <begin position="100"/>
        <end position="128"/>
    </location>
</feature>
<dbReference type="PANTHER" id="PTHR37305:SF1">
    <property type="entry name" value="MEMBRANE PROTEIN"/>
    <property type="match status" value="1"/>
</dbReference>
<feature type="transmembrane region" description="Helical" evidence="1">
    <location>
        <begin position="222"/>
        <end position="244"/>
    </location>
</feature>
<dbReference type="Proteomes" id="UP000779508">
    <property type="component" value="Unassembled WGS sequence"/>
</dbReference>
<protein>
    <submittedName>
        <fullName evidence="2">ABC transporter permease</fullName>
    </submittedName>
</protein>